<name>A0A1N6KE36_9BACT</name>
<keyword evidence="5" id="KW-1185">Reference proteome</keyword>
<evidence type="ECO:0000259" key="3">
    <source>
        <dbReference type="Pfam" id="PF03629"/>
    </source>
</evidence>
<evidence type="ECO:0000313" key="4">
    <source>
        <dbReference type="EMBL" id="SIO54844.1"/>
    </source>
</evidence>
<proteinExistence type="predicted"/>
<gene>
    <name evidence="4" type="ORF">SAMN04488055_5677</name>
</gene>
<dbReference type="OrthoDB" id="9816001at2"/>
<evidence type="ECO:0000256" key="2">
    <source>
        <dbReference type="SAM" id="SignalP"/>
    </source>
</evidence>
<evidence type="ECO:0000256" key="1">
    <source>
        <dbReference type="ARBA" id="ARBA00022801"/>
    </source>
</evidence>
<dbReference type="PANTHER" id="PTHR22901:SF0">
    <property type="entry name" value="SIALATE O-ACETYLESTERASE"/>
    <property type="match status" value="1"/>
</dbReference>
<dbReference type="Proteomes" id="UP000185003">
    <property type="component" value="Unassembled WGS sequence"/>
</dbReference>
<dbReference type="AlphaFoldDB" id="A0A1N6KE36"/>
<dbReference type="SUPFAM" id="SSF52266">
    <property type="entry name" value="SGNH hydrolase"/>
    <property type="match status" value="1"/>
</dbReference>
<accession>A0A1N6KE36</accession>
<dbReference type="Pfam" id="PF03629">
    <property type="entry name" value="SASA"/>
    <property type="match status" value="1"/>
</dbReference>
<sequence length="464" mass="50894">MRRVLTMALLCAALSSFSNVRLPSIISSNMVLQQQSKVKFWGAADPNEKISITTSWNNKAYEAVATNNARWEVLVETPAAGGPFTITLKGKNTIVLNNILIGEVWVCSGQSNMEMRLGSLKDIKEEAPVAFNPNIRFFDIPKTTSLHPQDNCEGEWTICDSNTIKSFSAVGYYFGKNLHKNLNVPIGLVDASWGGTAAEVWTPDSIIYADPVLKQAASKISIPGGRPYIPGYAYNGMIAPITNFDIAGTIWYQGENNTGQAKTYAKLLPVMIDSWRNAWKKEFPFYLVQVAPYKYGIKNSGAILREAQAQVADHHPHTGMVVITDLVADTNDVHPTNKKDVGLRLANLALADTYHKDGIAYKSPSFKGLTVKGNKAIVTLDNAEKGLVIKGKTATEFVIAGEDQVFYPAEVTIKNNTLIVSSKEVKVPVAVRFGFRNTAVGNVFGKEGLPLAPFRTDTWEVEMK</sequence>
<protein>
    <submittedName>
        <fullName evidence="4">Sialate O-acetylesterase</fullName>
    </submittedName>
</protein>
<dbReference type="GO" id="GO:0001681">
    <property type="term" value="F:sialate O-acetylesterase activity"/>
    <property type="evidence" value="ECO:0007669"/>
    <property type="project" value="InterPro"/>
</dbReference>
<keyword evidence="1" id="KW-0378">Hydrolase</keyword>
<dbReference type="InterPro" id="IPR005181">
    <property type="entry name" value="SASA"/>
</dbReference>
<dbReference type="Gene3D" id="3.40.50.1110">
    <property type="entry name" value="SGNH hydrolase"/>
    <property type="match status" value="1"/>
</dbReference>
<dbReference type="InterPro" id="IPR039329">
    <property type="entry name" value="SIAE"/>
</dbReference>
<feature type="chain" id="PRO_5012116640" evidence="2">
    <location>
        <begin position="21"/>
        <end position="464"/>
    </location>
</feature>
<keyword evidence="2" id="KW-0732">Signal</keyword>
<dbReference type="RefSeq" id="WP_084185911.1">
    <property type="nucleotide sequence ID" value="NZ_FSRA01000002.1"/>
</dbReference>
<dbReference type="GO" id="GO:0005975">
    <property type="term" value="P:carbohydrate metabolic process"/>
    <property type="evidence" value="ECO:0007669"/>
    <property type="project" value="TreeGrafter"/>
</dbReference>
<feature type="domain" description="Sialate O-acetylesterase" evidence="3">
    <location>
        <begin position="103"/>
        <end position="347"/>
    </location>
</feature>
<dbReference type="InterPro" id="IPR036514">
    <property type="entry name" value="SGNH_hydro_sf"/>
</dbReference>
<dbReference type="STRING" id="536979.SAMN04488055_5677"/>
<evidence type="ECO:0000313" key="5">
    <source>
        <dbReference type="Proteomes" id="UP000185003"/>
    </source>
</evidence>
<dbReference type="PANTHER" id="PTHR22901">
    <property type="entry name" value="SIALATE O-ACETYLESTERASE"/>
    <property type="match status" value="1"/>
</dbReference>
<dbReference type="EMBL" id="FSRA01000002">
    <property type="protein sequence ID" value="SIO54844.1"/>
    <property type="molecule type" value="Genomic_DNA"/>
</dbReference>
<organism evidence="4 5">
    <name type="scientific">Chitinophaga niabensis</name>
    <dbReference type="NCBI Taxonomy" id="536979"/>
    <lineage>
        <taxon>Bacteria</taxon>
        <taxon>Pseudomonadati</taxon>
        <taxon>Bacteroidota</taxon>
        <taxon>Chitinophagia</taxon>
        <taxon>Chitinophagales</taxon>
        <taxon>Chitinophagaceae</taxon>
        <taxon>Chitinophaga</taxon>
    </lineage>
</organism>
<feature type="signal peptide" evidence="2">
    <location>
        <begin position="1"/>
        <end position="20"/>
    </location>
</feature>
<reference evidence="4 5" key="1">
    <citation type="submission" date="2016-11" db="EMBL/GenBank/DDBJ databases">
        <authorList>
            <person name="Jaros S."/>
            <person name="Januszkiewicz K."/>
            <person name="Wedrychowicz H."/>
        </authorList>
    </citation>
    <scope>NUCLEOTIDE SEQUENCE [LARGE SCALE GENOMIC DNA]</scope>
    <source>
        <strain evidence="4 5">DSM 24787</strain>
    </source>
</reference>